<name>A0A0K0G4C5_STRVS</name>
<evidence type="ECO:0000313" key="2">
    <source>
        <dbReference type="WBParaSite" id="SVE_1958500.1"/>
    </source>
</evidence>
<protein>
    <submittedName>
        <fullName evidence="2">Proteasome subunit alpha type-3 (inferred by orthology to a human protein)</fullName>
    </submittedName>
</protein>
<accession>A0A0K0G4C5</accession>
<dbReference type="WBParaSite" id="SVE_1958500.1">
    <property type="protein sequence ID" value="SVE_1958500.1"/>
    <property type="gene ID" value="SVE_1958500"/>
</dbReference>
<dbReference type="AlphaFoldDB" id="A0A0K0G4C5"/>
<dbReference type="Gene3D" id="3.60.20.10">
    <property type="entry name" value="Glutamine Phosphoribosylpyrophosphate, subunit 1, domain 1"/>
    <property type="match status" value="1"/>
</dbReference>
<reference evidence="2" key="2">
    <citation type="submission" date="2015-08" db="UniProtKB">
        <authorList>
            <consortium name="WormBaseParasite"/>
        </authorList>
    </citation>
    <scope>IDENTIFICATION</scope>
</reference>
<dbReference type="InterPro" id="IPR029055">
    <property type="entry name" value="Ntn_hydrolases_N"/>
</dbReference>
<organism evidence="1 2">
    <name type="scientific">Strongyloides venezuelensis</name>
    <name type="common">Threadworm</name>
    <dbReference type="NCBI Taxonomy" id="75913"/>
    <lineage>
        <taxon>Eukaryota</taxon>
        <taxon>Metazoa</taxon>
        <taxon>Ecdysozoa</taxon>
        <taxon>Nematoda</taxon>
        <taxon>Chromadorea</taxon>
        <taxon>Rhabditida</taxon>
        <taxon>Tylenchina</taxon>
        <taxon>Panagrolaimomorpha</taxon>
        <taxon>Strongyloidoidea</taxon>
        <taxon>Strongyloididae</taxon>
        <taxon>Strongyloides</taxon>
    </lineage>
</organism>
<evidence type="ECO:0000313" key="1">
    <source>
        <dbReference type="Proteomes" id="UP000035680"/>
    </source>
</evidence>
<keyword evidence="1" id="KW-1185">Reference proteome</keyword>
<dbReference type="Proteomes" id="UP000035680">
    <property type="component" value="Unassembled WGS sequence"/>
</dbReference>
<sequence length="144" mass="16529">MVDELILCRSAQNASVLHNKSGYDNKMTPSTIVWLCSLFFDKWTSTNGSFLYFVDPTTQRYKYFAWAAVKHKQSSKTEIENLKLEIFPIDQPVKEAAKILLTLRKEEGCDKNCRLNMEGTGAHTNEKFKLFQRRLSKGITLGQS</sequence>
<proteinExistence type="predicted"/>
<dbReference type="STRING" id="75913.A0A0K0G4C5"/>
<reference evidence="1" key="1">
    <citation type="submission" date="2014-07" db="EMBL/GenBank/DDBJ databases">
        <authorList>
            <person name="Martin A.A"/>
            <person name="De Silva N."/>
        </authorList>
    </citation>
    <scope>NUCLEOTIDE SEQUENCE</scope>
</reference>